<sequence>MRIISAPTTTSTSSQWVVTPRRTVKPPGSFLNIEKSGSLRGRGTEYNDRWSEVDERWLISNPWKAVTESLTDMRSPLWGLSTGVLLCRGRKRRRERARRNLLSQPAWLTEYGESLISAGPPSDSTDQLTSASPHYPVHPYSFSHRLVLSTSAIGDGHQDFKRSGNGGMRLNLSELDRCGRDATLAARKSAPLA</sequence>
<keyword evidence="2" id="KW-1185">Reference proteome</keyword>
<accession>A0A2I2F447</accession>
<dbReference type="GeneID" id="36520912"/>
<evidence type="ECO:0000313" key="2">
    <source>
        <dbReference type="Proteomes" id="UP000234585"/>
    </source>
</evidence>
<name>A0A2I2F447_ASPCN</name>
<dbReference type="AlphaFoldDB" id="A0A2I2F447"/>
<dbReference type="RefSeq" id="XP_024669422.1">
    <property type="nucleotide sequence ID" value="XM_024813752.1"/>
</dbReference>
<proteinExistence type="predicted"/>
<protein>
    <submittedName>
        <fullName evidence="1">Uncharacterized protein</fullName>
    </submittedName>
</protein>
<reference evidence="1 2" key="1">
    <citation type="submission" date="2017-12" db="EMBL/GenBank/DDBJ databases">
        <authorList>
            <consortium name="DOE Joint Genome Institute"/>
            <person name="Haridas S."/>
            <person name="Kjaerbolling I."/>
            <person name="Vesth T.C."/>
            <person name="Frisvad J.C."/>
            <person name="Nybo J.L."/>
            <person name="Theobald S."/>
            <person name="Kuo A."/>
            <person name="Bowyer P."/>
            <person name="Matsuda Y."/>
            <person name="Mondo S."/>
            <person name="Lyhne E.K."/>
            <person name="Kogle M.E."/>
            <person name="Clum A."/>
            <person name="Lipzen A."/>
            <person name="Salamov A."/>
            <person name="Ngan C.Y."/>
            <person name="Daum C."/>
            <person name="Chiniquy J."/>
            <person name="Barry K."/>
            <person name="LaButti K."/>
            <person name="Simmons B.A."/>
            <person name="Magnuson J.K."/>
            <person name="Mortensen U.H."/>
            <person name="Larsen T.O."/>
            <person name="Grigoriev I.V."/>
            <person name="Baker S.E."/>
            <person name="Andersen M.R."/>
            <person name="Nordberg H.P."/>
            <person name="Cantor M.N."/>
            <person name="Hua S.X."/>
        </authorList>
    </citation>
    <scope>NUCLEOTIDE SEQUENCE [LARGE SCALE GENOMIC DNA]</scope>
    <source>
        <strain evidence="1 2">CBS 102.13</strain>
    </source>
</reference>
<organism evidence="1 2">
    <name type="scientific">Aspergillus candidus</name>
    <dbReference type="NCBI Taxonomy" id="41067"/>
    <lineage>
        <taxon>Eukaryota</taxon>
        <taxon>Fungi</taxon>
        <taxon>Dikarya</taxon>
        <taxon>Ascomycota</taxon>
        <taxon>Pezizomycotina</taxon>
        <taxon>Eurotiomycetes</taxon>
        <taxon>Eurotiomycetidae</taxon>
        <taxon>Eurotiales</taxon>
        <taxon>Aspergillaceae</taxon>
        <taxon>Aspergillus</taxon>
        <taxon>Aspergillus subgen. Circumdati</taxon>
    </lineage>
</organism>
<evidence type="ECO:0000313" key="1">
    <source>
        <dbReference type="EMBL" id="PLB35410.1"/>
    </source>
</evidence>
<dbReference type="Proteomes" id="UP000234585">
    <property type="component" value="Unassembled WGS sequence"/>
</dbReference>
<dbReference type="OrthoDB" id="10547251at2759"/>
<dbReference type="EMBL" id="KZ559163">
    <property type="protein sequence ID" value="PLB35410.1"/>
    <property type="molecule type" value="Genomic_DNA"/>
</dbReference>
<gene>
    <name evidence="1" type="ORF">BDW47DRAFT_110543</name>
</gene>